<name>A0ABT7HIL8_9GAMM</name>
<evidence type="ECO:0000313" key="2">
    <source>
        <dbReference type="EMBL" id="MDK9559762.1"/>
    </source>
</evidence>
<reference evidence="2 3" key="1">
    <citation type="submission" date="2023-05" db="EMBL/GenBank/DDBJ databases">
        <title>Marinobacter albus sp. nov., a marine bacterium isolated from sand in a coastal intertidal zone of huludao.</title>
        <authorList>
            <person name="Deng T."/>
        </authorList>
    </citation>
    <scope>NUCLEOTIDE SEQUENCE [LARGE SCALE GENOMIC DNA]</scope>
    <source>
        <strain evidence="2 3">M216</strain>
    </source>
</reference>
<keyword evidence="3" id="KW-1185">Reference proteome</keyword>
<dbReference type="InterPro" id="IPR041206">
    <property type="entry name" value="HEPN/RES_NTD1"/>
</dbReference>
<comment type="caution">
    <text evidence="2">The sequence shown here is derived from an EMBL/GenBank/DDBJ whole genome shotgun (WGS) entry which is preliminary data.</text>
</comment>
<dbReference type="Pfam" id="PF08808">
    <property type="entry name" value="RES"/>
    <property type="match status" value="1"/>
</dbReference>
<sequence>MGRAKHEWIEAQERGWSAPETFVCSDCVGDGFLAEVVDANACETDCSYCGTSSAEAIAAPLDEIMVYVSAAFFQHYAEPAVAGLPRDSGDWVGENLITDTEDAFLSFGWLCNDDLLQDVCQSFVNDSWVQCANGHWLGSHEHERRHYAWSAFVEKTKHRTRYFFSDPNSTDAIVEDEYTPQQILKIIGQDIENFGLLKEVPAGTDLFRVREHASERCFETLEEMGPPPPNLASAGRMNPPGISYGYFAFQKSTAVLEVVGVPPTRLSIGAFQTTRPLLVVDLTFIPQPPSIFDTENKLTRDALIFMREFVASISEPVSKDGKQHIEYVPSQIVSEYLGQVLQTSDGRAIDAVIYRSTLNPGGINVVVFPPKKVFEGWDSLIRLVQIEKKTFSNWRAFDEFTRVNTP</sequence>
<evidence type="ECO:0000313" key="3">
    <source>
        <dbReference type="Proteomes" id="UP001223547"/>
    </source>
</evidence>
<accession>A0ABT7HIL8</accession>
<dbReference type="Proteomes" id="UP001223547">
    <property type="component" value="Unassembled WGS sequence"/>
</dbReference>
<dbReference type="Pfam" id="PF18870">
    <property type="entry name" value="HEPN_RES_NTD1"/>
    <property type="match status" value="1"/>
</dbReference>
<dbReference type="RefSeq" id="WP_285369125.1">
    <property type="nucleotide sequence ID" value="NZ_JASSQD010000005.1"/>
</dbReference>
<dbReference type="SMART" id="SM00953">
    <property type="entry name" value="RES"/>
    <property type="match status" value="1"/>
</dbReference>
<gene>
    <name evidence="2" type="ORF">QQF73_19180</name>
</gene>
<organism evidence="2 3">
    <name type="scientific">Marinobacter albus</name>
    <dbReference type="NCBI Taxonomy" id="3030833"/>
    <lineage>
        <taxon>Bacteria</taxon>
        <taxon>Pseudomonadati</taxon>
        <taxon>Pseudomonadota</taxon>
        <taxon>Gammaproteobacteria</taxon>
        <taxon>Pseudomonadales</taxon>
        <taxon>Marinobacteraceae</taxon>
        <taxon>Marinobacter</taxon>
    </lineage>
</organism>
<dbReference type="InterPro" id="IPR014914">
    <property type="entry name" value="RES_dom"/>
</dbReference>
<evidence type="ECO:0000259" key="1">
    <source>
        <dbReference type="SMART" id="SM00953"/>
    </source>
</evidence>
<protein>
    <submittedName>
        <fullName evidence="2">HEPN-associated N-terminal domain-containing protein</fullName>
    </submittedName>
</protein>
<proteinExistence type="predicted"/>
<dbReference type="EMBL" id="JASSQD010000005">
    <property type="protein sequence ID" value="MDK9559762.1"/>
    <property type="molecule type" value="Genomic_DNA"/>
</dbReference>
<feature type="domain" description="RES" evidence="1">
    <location>
        <begin position="220"/>
        <end position="376"/>
    </location>
</feature>